<protein>
    <submittedName>
        <fullName evidence="2">Uncharacterized protein</fullName>
    </submittedName>
</protein>
<organism evidence="2 3">
    <name type="scientific">Colletotrichum tanaceti</name>
    <dbReference type="NCBI Taxonomy" id="1306861"/>
    <lineage>
        <taxon>Eukaryota</taxon>
        <taxon>Fungi</taxon>
        <taxon>Dikarya</taxon>
        <taxon>Ascomycota</taxon>
        <taxon>Pezizomycotina</taxon>
        <taxon>Sordariomycetes</taxon>
        <taxon>Hypocreomycetidae</taxon>
        <taxon>Glomerellales</taxon>
        <taxon>Glomerellaceae</taxon>
        <taxon>Colletotrichum</taxon>
        <taxon>Colletotrichum destructivum species complex</taxon>
    </lineage>
</organism>
<dbReference type="AlphaFoldDB" id="A0A4U6XQH5"/>
<feature type="region of interest" description="Disordered" evidence="1">
    <location>
        <begin position="115"/>
        <end position="134"/>
    </location>
</feature>
<reference evidence="2 3" key="1">
    <citation type="journal article" date="2019" name="PLoS ONE">
        <title>Comparative genome analysis indicates high evolutionary potential of pathogenicity genes in Colletotrichum tanaceti.</title>
        <authorList>
            <person name="Lelwala R.V."/>
            <person name="Korhonen P.K."/>
            <person name="Young N.D."/>
            <person name="Scott J.B."/>
            <person name="Ades P.A."/>
            <person name="Gasser R.B."/>
            <person name="Taylor P.W.J."/>
        </authorList>
    </citation>
    <scope>NUCLEOTIDE SEQUENCE [LARGE SCALE GENOMIC DNA]</scope>
    <source>
        <strain evidence="2">BRIP57314</strain>
    </source>
</reference>
<proteinExistence type="predicted"/>
<comment type="caution">
    <text evidence="2">The sequence shown here is derived from an EMBL/GenBank/DDBJ whole genome shotgun (WGS) entry which is preliminary data.</text>
</comment>
<keyword evidence="3" id="KW-1185">Reference proteome</keyword>
<name>A0A4U6XQH5_9PEZI</name>
<dbReference type="EMBL" id="PJEX01000031">
    <property type="protein sequence ID" value="TKW58054.1"/>
    <property type="molecule type" value="Genomic_DNA"/>
</dbReference>
<accession>A0A4U6XQH5</accession>
<sequence length="180" mass="19517">MHMLPNADISLNMEPPTHAEYTLFRGATTFILVPLSSVSSRQRLSLLPSPGNTEFPPACDDEVGTFTPPWLRPLSLSLSLSLSTHEEDIPIQPLPQAPVTPPDDVENIMLQSAGVQPQNPGVEQNLPHQPPQRPVELHLPPPLPPPGNSHISPVAGVLAALRPPGQLPFEILEHENDGYC</sequence>
<gene>
    <name evidence="2" type="ORF">CTA1_744</name>
</gene>
<evidence type="ECO:0000313" key="2">
    <source>
        <dbReference type="EMBL" id="TKW58054.1"/>
    </source>
</evidence>
<evidence type="ECO:0000313" key="3">
    <source>
        <dbReference type="Proteomes" id="UP000310108"/>
    </source>
</evidence>
<dbReference type="Proteomes" id="UP000310108">
    <property type="component" value="Unassembled WGS sequence"/>
</dbReference>
<evidence type="ECO:0000256" key="1">
    <source>
        <dbReference type="SAM" id="MobiDB-lite"/>
    </source>
</evidence>